<keyword evidence="4" id="KW-1015">Disulfide bond</keyword>
<evidence type="ECO:0000256" key="3">
    <source>
        <dbReference type="ARBA" id="ARBA00022702"/>
    </source>
</evidence>
<sequence>MFEALLWAFILAFAGLSVAQIEPISYNVLPIRAGPPSTLSQCANPPVDDCSFYATCLESRYQCGPNGYPIGYGQHFCQKFSDERDLLDAQGQEWMVNTMHCLQKVLVGNAIDAQATTCTALSHQAFGSHAECYLKNGVCTLGPHDWEAIFEIVGIKTLFKSWDAFKSSFEAAAGCGAFFAWVVENDLFQDLERRQGVDNRRCARSSNRLLMDTE</sequence>
<feature type="chain" id="PRO_5001641127" description="Extracellular membrane protein CFEM domain-containing protein" evidence="5">
    <location>
        <begin position="20"/>
        <end position="214"/>
    </location>
</feature>
<dbReference type="Proteomes" id="UP000027195">
    <property type="component" value="Unassembled WGS sequence"/>
</dbReference>
<evidence type="ECO:0000313" key="6">
    <source>
        <dbReference type="EMBL" id="KDQ06911.1"/>
    </source>
</evidence>
<evidence type="ECO:0000256" key="2">
    <source>
        <dbReference type="ARBA" id="ARBA00011748"/>
    </source>
</evidence>
<evidence type="ECO:0000256" key="5">
    <source>
        <dbReference type="SAM" id="SignalP"/>
    </source>
</evidence>
<comment type="subunit">
    <text evidence="2">Homodimer; disulfide-linked.</text>
</comment>
<name>A0A067M5R6_BOTB1</name>
<evidence type="ECO:0000313" key="7">
    <source>
        <dbReference type="Proteomes" id="UP000027195"/>
    </source>
</evidence>
<dbReference type="GO" id="GO:0006874">
    <property type="term" value="P:intracellular calcium ion homeostasis"/>
    <property type="evidence" value="ECO:0007669"/>
    <property type="project" value="TreeGrafter"/>
</dbReference>
<keyword evidence="7" id="KW-1185">Reference proteome</keyword>
<keyword evidence="5" id="KW-0732">Signal</keyword>
<evidence type="ECO:0000256" key="4">
    <source>
        <dbReference type="ARBA" id="ARBA00023157"/>
    </source>
</evidence>
<comment type="similarity">
    <text evidence="1">Belongs to the stanniocalcin family.</text>
</comment>
<dbReference type="OrthoDB" id="2251794at2759"/>
<dbReference type="GO" id="GO:0005615">
    <property type="term" value="C:extracellular space"/>
    <property type="evidence" value="ECO:0007669"/>
    <property type="project" value="TreeGrafter"/>
</dbReference>
<keyword evidence="3" id="KW-0372">Hormone</keyword>
<dbReference type="InterPro" id="IPR004978">
    <property type="entry name" value="Stanniocalcin"/>
</dbReference>
<reference evidence="7" key="1">
    <citation type="journal article" date="2014" name="Proc. Natl. Acad. Sci. U.S.A.">
        <title>Extensive sampling of basidiomycete genomes demonstrates inadequacy of the white-rot/brown-rot paradigm for wood decay fungi.</title>
        <authorList>
            <person name="Riley R."/>
            <person name="Salamov A.A."/>
            <person name="Brown D.W."/>
            <person name="Nagy L.G."/>
            <person name="Floudas D."/>
            <person name="Held B.W."/>
            <person name="Levasseur A."/>
            <person name="Lombard V."/>
            <person name="Morin E."/>
            <person name="Otillar R."/>
            <person name="Lindquist E.A."/>
            <person name="Sun H."/>
            <person name="LaButti K.M."/>
            <person name="Schmutz J."/>
            <person name="Jabbour D."/>
            <person name="Luo H."/>
            <person name="Baker S.E."/>
            <person name="Pisabarro A.G."/>
            <person name="Walton J.D."/>
            <person name="Blanchette R.A."/>
            <person name="Henrissat B."/>
            <person name="Martin F."/>
            <person name="Cullen D."/>
            <person name="Hibbett D.S."/>
            <person name="Grigoriev I.V."/>
        </authorList>
    </citation>
    <scope>NUCLEOTIDE SEQUENCE [LARGE SCALE GENOMIC DNA]</scope>
    <source>
        <strain evidence="7">FD-172 SS1</strain>
    </source>
</reference>
<dbReference type="PANTHER" id="PTHR11245">
    <property type="entry name" value="STANNIOCALCIN"/>
    <property type="match status" value="1"/>
</dbReference>
<gene>
    <name evidence="6" type="ORF">BOTBODRAFT_167643</name>
</gene>
<dbReference type="GO" id="GO:0005179">
    <property type="term" value="F:hormone activity"/>
    <property type="evidence" value="ECO:0007669"/>
    <property type="project" value="UniProtKB-KW"/>
</dbReference>
<dbReference type="Pfam" id="PF03298">
    <property type="entry name" value="Stanniocalcin"/>
    <property type="match status" value="1"/>
</dbReference>
<dbReference type="EMBL" id="KL198120">
    <property type="protein sequence ID" value="KDQ06911.1"/>
    <property type="molecule type" value="Genomic_DNA"/>
</dbReference>
<dbReference type="HOGENOM" id="CLU_110800_0_0_1"/>
<accession>A0A067M5R6</accession>
<protein>
    <recommendedName>
        <fullName evidence="8">Extracellular membrane protein CFEM domain-containing protein</fullName>
    </recommendedName>
</protein>
<dbReference type="AlphaFoldDB" id="A0A067M5R6"/>
<organism evidence="6 7">
    <name type="scientific">Botryobasidium botryosum (strain FD-172 SS1)</name>
    <dbReference type="NCBI Taxonomy" id="930990"/>
    <lineage>
        <taxon>Eukaryota</taxon>
        <taxon>Fungi</taxon>
        <taxon>Dikarya</taxon>
        <taxon>Basidiomycota</taxon>
        <taxon>Agaricomycotina</taxon>
        <taxon>Agaricomycetes</taxon>
        <taxon>Cantharellales</taxon>
        <taxon>Botryobasidiaceae</taxon>
        <taxon>Botryobasidium</taxon>
    </lineage>
</organism>
<feature type="signal peptide" evidence="5">
    <location>
        <begin position="1"/>
        <end position="19"/>
    </location>
</feature>
<evidence type="ECO:0008006" key="8">
    <source>
        <dbReference type="Google" id="ProtNLM"/>
    </source>
</evidence>
<evidence type="ECO:0000256" key="1">
    <source>
        <dbReference type="ARBA" id="ARBA00008693"/>
    </source>
</evidence>
<dbReference type="InParanoid" id="A0A067M5R6"/>
<dbReference type="STRING" id="930990.A0A067M5R6"/>
<dbReference type="PANTHER" id="PTHR11245:SF6">
    <property type="entry name" value="DUF19 DOMAIN-CONTAINING PROTEIN"/>
    <property type="match status" value="1"/>
</dbReference>
<proteinExistence type="inferred from homology"/>